<evidence type="ECO:0000313" key="3">
    <source>
        <dbReference type="EMBL" id="RYB93047.1"/>
    </source>
</evidence>
<keyword evidence="2" id="KW-0472">Membrane</keyword>
<comment type="caution">
    <text evidence="3">The sequence shown here is derived from an EMBL/GenBank/DDBJ whole genome shotgun (WGS) entry which is preliminary data.</text>
</comment>
<dbReference type="OrthoDB" id="9809840at2"/>
<proteinExistence type="predicted"/>
<evidence type="ECO:0000313" key="4">
    <source>
        <dbReference type="Proteomes" id="UP000294071"/>
    </source>
</evidence>
<keyword evidence="4" id="KW-1185">Reference proteome</keyword>
<dbReference type="Pfam" id="PF11303">
    <property type="entry name" value="DUF3105"/>
    <property type="match status" value="1"/>
</dbReference>
<dbReference type="InterPro" id="IPR021454">
    <property type="entry name" value="DUF3105"/>
</dbReference>
<name>A0A4Q2RVF3_9ACTN</name>
<dbReference type="RefSeq" id="WP_129397958.1">
    <property type="nucleotide sequence ID" value="NZ_SDWT01000001.1"/>
</dbReference>
<organism evidence="3 4">
    <name type="scientific">Nocardioides oleivorans</name>
    <dbReference type="NCBI Taxonomy" id="273676"/>
    <lineage>
        <taxon>Bacteria</taxon>
        <taxon>Bacillati</taxon>
        <taxon>Actinomycetota</taxon>
        <taxon>Actinomycetes</taxon>
        <taxon>Propionibacteriales</taxon>
        <taxon>Nocardioidaceae</taxon>
        <taxon>Nocardioides</taxon>
    </lineage>
</organism>
<dbReference type="EMBL" id="SDWT01000001">
    <property type="protein sequence ID" value="RYB93047.1"/>
    <property type="molecule type" value="Genomic_DNA"/>
</dbReference>
<dbReference type="AlphaFoldDB" id="A0A4Q2RVF3"/>
<feature type="region of interest" description="Disordered" evidence="1">
    <location>
        <begin position="1"/>
        <end position="20"/>
    </location>
</feature>
<accession>A0A4Q2RVF3</accession>
<feature type="compositionally biased region" description="Basic and acidic residues" evidence="1">
    <location>
        <begin position="1"/>
        <end position="12"/>
    </location>
</feature>
<evidence type="ECO:0000256" key="1">
    <source>
        <dbReference type="SAM" id="MobiDB-lite"/>
    </source>
</evidence>
<keyword evidence="2" id="KW-0812">Transmembrane</keyword>
<dbReference type="Proteomes" id="UP000294071">
    <property type="component" value="Unassembled WGS sequence"/>
</dbReference>
<keyword evidence="2" id="KW-1133">Transmembrane helix</keyword>
<reference evidence="3 4" key="1">
    <citation type="submission" date="2019-01" db="EMBL/GenBank/DDBJ databases">
        <title>Novel species of Nocardioides.</title>
        <authorList>
            <person name="Liu Q."/>
            <person name="Xin Y.-H."/>
        </authorList>
    </citation>
    <scope>NUCLEOTIDE SEQUENCE [LARGE SCALE GENOMIC DNA]</scope>
    <source>
        <strain evidence="3 4">CGMCC 4.6882</strain>
    </source>
</reference>
<gene>
    <name evidence="3" type="ORF">EUA93_00960</name>
</gene>
<feature type="transmembrane region" description="Helical" evidence="2">
    <location>
        <begin position="29"/>
        <end position="49"/>
    </location>
</feature>
<protein>
    <submittedName>
        <fullName evidence="3">DUF3105 domain-containing protein</fullName>
    </submittedName>
</protein>
<sequence>MAKKAAKTDRQAVIDSIRSQQSKRENRRGLAIVGVCVTVAVVIIGAAAFKPVKDWYDLRSYASDSLSDIGAKASVCQKVTTKAAEGNQDHVEVGTPMTYPDAPPAFGQHWNMWDTMDRKLYTVSDRPELGELVHNLEHGYTILWYDKTIQDSSSKMDVLRGIASKLQGTTNLRDKFKAVPWESKDGKAFPKGQHVAFTHWSVGGVGETDASKQVGVWQYCSDLSGAALDTFMTDYPYMDSPEPTVV</sequence>
<evidence type="ECO:0000256" key="2">
    <source>
        <dbReference type="SAM" id="Phobius"/>
    </source>
</evidence>